<feature type="coiled-coil region" evidence="1">
    <location>
        <begin position="86"/>
        <end position="116"/>
    </location>
</feature>
<dbReference type="Pfam" id="PF15003">
    <property type="entry name" value="HAUS2"/>
    <property type="match status" value="1"/>
</dbReference>
<dbReference type="PANTHER" id="PTHR16039:SF1">
    <property type="entry name" value="HAUS AUGMIN-LIKE COMPLEX SUBUNIT 2"/>
    <property type="match status" value="1"/>
</dbReference>
<dbReference type="AlphaFoldDB" id="A0A1Y1HRU1"/>
<evidence type="ECO:0000256" key="1">
    <source>
        <dbReference type="SAM" id="Coils"/>
    </source>
</evidence>
<dbReference type="PANTHER" id="PTHR16039">
    <property type="entry name" value="HAUS AUGMIN-LIKE COMPLEX SUBUNIT 2"/>
    <property type="match status" value="1"/>
</dbReference>
<evidence type="ECO:0000313" key="3">
    <source>
        <dbReference type="Proteomes" id="UP000054558"/>
    </source>
</evidence>
<proteinExistence type="predicted"/>
<dbReference type="InterPro" id="IPR028346">
    <property type="entry name" value="HAUS2"/>
</dbReference>
<gene>
    <name evidence="2" type="ORF">KFL_000270470</name>
</gene>
<organism evidence="2 3">
    <name type="scientific">Klebsormidium nitens</name>
    <name type="common">Green alga</name>
    <name type="synonym">Ulothrix nitens</name>
    <dbReference type="NCBI Taxonomy" id="105231"/>
    <lineage>
        <taxon>Eukaryota</taxon>
        <taxon>Viridiplantae</taxon>
        <taxon>Streptophyta</taxon>
        <taxon>Klebsormidiophyceae</taxon>
        <taxon>Klebsormidiales</taxon>
        <taxon>Klebsormidiaceae</taxon>
        <taxon>Klebsormidium</taxon>
    </lineage>
</organism>
<dbReference type="OMA" id="CETTEWH"/>
<protein>
    <submittedName>
        <fullName evidence="2">Uncharacterized protein</fullName>
    </submittedName>
</protein>
<sequence length="214" mass="23703">MTSQLPPVRAAKRLGGMADILATASSLGLEPQVEGKEEGQPNECQFSQPFIRLLKEISDIQRTLVKLDVEVKTRQLEAETAHLTHLSELQMKADALKEATDALQSIIQNKDRLVAKLQQPYSVDSVPVETAFQADFQALLQQAASDCAALQSAAEDVRWMQAFNAEPDTWQEHLRSVPAALASCTRYSEALSSMREAINNVHQAHTRRAERRPG</sequence>
<dbReference type="GO" id="GO:0051225">
    <property type="term" value="P:spindle assembly"/>
    <property type="evidence" value="ECO:0000318"/>
    <property type="project" value="GO_Central"/>
</dbReference>
<reference evidence="2 3" key="1">
    <citation type="journal article" date="2014" name="Nat. Commun.">
        <title>Klebsormidium flaccidum genome reveals primary factors for plant terrestrial adaptation.</title>
        <authorList>
            <person name="Hori K."/>
            <person name="Maruyama F."/>
            <person name="Fujisawa T."/>
            <person name="Togashi T."/>
            <person name="Yamamoto N."/>
            <person name="Seo M."/>
            <person name="Sato S."/>
            <person name="Yamada T."/>
            <person name="Mori H."/>
            <person name="Tajima N."/>
            <person name="Moriyama T."/>
            <person name="Ikeuchi M."/>
            <person name="Watanabe M."/>
            <person name="Wada H."/>
            <person name="Kobayashi K."/>
            <person name="Saito M."/>
            <person name="Masuda T."/>
            <person name="Sasaki-Sekimoto Y."/>
            <person name="Mashiguchi K."/>
            <person name="Awai K."/>
            <person name="Shimojima M."/>
            <person name="Masuda S."/>
            <person name="Iwai M."/>
            <person name="Nobusawa T."/>
            <person name="Narise T."/>
            <person name="Kondo S."/>
            <person name="Saito H."/>
            <person name="Sato R."/>
            <person name="Murakawa M."/>
            <person name="Ihara Y."/>
            <person name="Oshima-Yamada Y."/>
            <person name="Ohtaka K."/>
            <person name="Satoh M."/>
            <person name="Sonobe K."/>
            <person name="Ishii M."/>
            <person name="Ohtani R."/>
            <person name="Kanamori-Sato M."/>
            <person name="Honoki R."/>
            <person name="Miyazaki D."/>
            <person name="Mochizuki H."/>
            <person name="Umetsu J."/>
            <person name="Higashi K."/>
            <person name="Shibata D."/>
            <person name="Kamiya Y."/>
            <person name="Sato N."/>
            <person name="Nakamura Y."/>
            <person name="Tabata S."/>
            <person name="Ida S."/>
            <person name="Kurokawa K."/>
            <person name="Ohta H."/>
        </authorList>
    </citation>
    <scope>NUCLEOTIDE SEQUENCE [LARGE SCALE GENOMIC DNA]</scope>
    <source>
        <strain evidence="2 3">NIES-2285</strain>
    </source>
</reference>
<keyword evidence="3" id="KW-1185">Reference proteome</keyword>
<dbReference type="STRING" id="105231.A0A1Y1HRU1"/>
<accession>A0A1Y1HRU1</accession>
<keyword evidence="1" id="KW-0175">Coiled coil</keyword>
<dbReference type="Proteomes" id="UP000054558">
    <property type="component" value="Unassembled WGS sequence"/>
</dbReference>
<evidence type="ECO:0000313" key="2">
    <source>
        <dbReference type="EMBL" id="GAQ79287.1"/>
    </source>
</evidence>
<name>A0A1Y1HRU1_KLENI</name>
<dbReference type="GO" id="GO:1990498">
    <property type="term" value="C:mitotic spindle microtubule"/>
    <property type="evidence" value="ECO:0000318"/>
    <property type="project" value="GO_Central"/>
</dbReference>
<dbReference type="GO" id="GO:0031023">
    <property type="term" value="P:microtubule organizing center organization"/>
    <property type="evidence" value="ECO:0007669"/>
    <property type="project" value="InterPro"/>
</dbReference>
<dbReference type="OrthoDB" id="2436605at2759"/>
<dbReference type="GO" id="GO:0007020">
    <property type="term" value="P:microtubule nucleation"/>
    <property type="evidence" value="ECO:0000318"/>
    <property type="project" value="GO_Central"/>
</dbReference>
<dbReference type="EMBL" id="DF236976">
    <property type="protein sequence ID" value="GAQ79287.1"/>
    <property type="molecule type" value="Genomic_DNA"/>
</dbReference>